<evidence type="ECO:0000259" key="2">
    <source>
        <dbReference type="SMART" id="SM00642"/>
    </source>
</evidence>
<proteinExistence type="predicted"/>
<dbReference type="GO" id="GO:0009313">
    <property type="term" value="P:oligosaccharide catabolic process"/>
    <property type="evidence" value="ECO:0007669"/>
    <property type="project" value="TreeGrafter"/>
</dbReference>
<dbReference type="PANTHER" id="PTHR10357:SF179">
    <property type="entry name" value="NEUTRAL AND BASIC AMINO ACID TRANSPORT PROTEIN RBAT"/>
    <property type="match status" value="1"/>
</dbReference>
<evidence type="ECO:0000313" key="3">
    <source>
        <dbReference type="EMBL" id="TQQ83873.1"/>
    </source>
</evidence>
<dbReference type="GO" id="GO:0004556">
    <property type="term" value="F:alpha-amylase activity"/>
    <property type="evidence" value="ECO:0007669"/>
    <property type="project" value="TreeGrafter"/>
</dbReference>
<name>A0A8J8TCU4_9EURY</name>
<evidence type="ECO:0000313" key="4">
    <source>
        <dbReference type="Proteomes" id="UP000705823"/>
    </source>
</evidence>
<protein>
    <submittedName>
        <fullName evidence="3">Alpha-amylase</fullName>
    </submittedName>
</protein>
<gene>
    <name evidence="3" type="ORF">EGH24_02550</name>
</gene>
<keyword evidence="4" id="KW-1185">Reference proteome</keyword>
<dbReference type="SUPFAM" id="SSF51445">
    <property type="entry name" value="(Trans)glycosidases"/>
    <property type="match status" value="1"/>
</dbReference>
<dbReference type="SMART" id="SM00642">
    <property type="entry name" value="Aamy"/>
    <property type="match status" value="1"/>
</dbReference>
<dbReference type="EMBL" id="RKLU01000001">
    <property type="protein sequence ID" value="TQQ83873.1"/>
    <property type="molecule type" value="Genomic_DNA"/>
</dbReference>
<dbReference type="InterPro" id="IPR006047">
    <property type="entry name" value="GH13_cat_dom"/>
</dbReference>
<dbReference type="PANTHER" id="PTHR10357">
    <property type="entry name" value="ALPHA-AMYLASE FAMILY MEMBER"/>
    <property type="match status" value="1"/>
</dbReference>
<dbReference type="AlphaFoldDB" id="A0A8J8TCU4"/>
<feature type="region of interest" description="Disordered" evidence="1">
    <location>
        <begin position="615"/>
        <end position="673"/>
    </location>
</feature>
<organism evidence="3 4">
    <name type="scientific">Halonotius terrestris</name>
    <dbReference type="NCBI Taxonomy" id="2487750"/>
    <lineage>
        <taxon>Archaea</taxon>
        <taxon>Methanobacteriati</taxon>
        <taxon>Methanobacteriota</taxon>
        <taxon>Stenosarchaea group</taxon>
        <taxon>Halobacteria</taxon>
        <taxon>Halobacteriales</taxon>
        <taxon>Haloferacaceae</taxon>
        <taxon>Halonotius</taxon>
    </lineage>
</organism>
<dbReference type="CDD" id="cd11313">
    <property type="entry name" value="AmyAc_arch_bac_AmyA"/>
    <property type="match status" value="1"/>
</dbReference>
<evidence type="ECO:0000256" key="1">
    <source>
        <dbReference type="SAM" id="MobiDB-lite"/>
    </source>
</evidence>
<dbReference type="InterPro" id="IPR013780">
    <property type="entry name" value="Glyco_hydro_b"/>
</dbReference>
<dbReference type="Gene3D" id="2.60.40.10">
    <property type="entry name" value="Immunoglobulins"/>
    <property type="match status" value="1"/>
</dbReference>
<dbReference type="OrthoDB" id="34423at2157"/>
<sequence length="756" mass="83982">MQLAPAAPDPDAAYRWSLRDGPADSRVSVGDDAVIEVTPDVAGRYRFELDGPDGTATQTVRAFPNCNTAVELELPFEDVPDDVEEIDSVSVVGSFNDQLVGRDRPRRDTGRFVLDVELPPGEHHYGFCFNGDLGLQVHDSVTIPGPGRPRCGLETRIDSDDETDTLVVEADAAAAPDSEYADSDLAVEFVVDERDALPDAAIETDDRTLRVPVADLPERTRIHAVAVGERHSVADTVDVRRDGTGVTARQPNEPPAWAESPTVYEIFVRSFAGETLSATFAEIERRIEYLESLAVDVLWLTPILASPTDHGYHITDYFSTADDLGSRAAFESLVDRCHEADIRVVFDLVINHTSRDHPAFQLHSADVAGYDDYYARVPRERDGTGIDWAGEDAPEFYFNWERIPNLNYRSLDVRDWMLAVVDEWADVVDGFRCDIAWGVPHSFWKEVRERVPEDFLMLDETIPRDPQFHEAEFQMHYDSTLHSTLREVGCGETPASTVFDALDDTRWQGFPDSAVHLRYVENHDETRYLDDCGEASLRAAAAATFTLPGAPMLYYGQERGMTSQRGPMKWHDGDSDLTEFHRSLAWLRRDQPVLRDGSVEPLDLRVVEITKESETGEKAVVDDDSDVYTDDDDANDADDTDDNADTDPATDDDDAATETAVDDEDDTAESDSSVTIEIDDDPDRVIGFARDNGDDRLLVVLNFSETAKTVALPTAVGDTDLRTDTPLRKRYDPDASDGDTAGDYVVVDDVLICRPA</sequence>
<dbReference type="InterPro" id="IPR017853">
    <property type="entry name" value="GH"/>
</dbReference>
<feature type="compositionally biased region" description="Acidic residues" evidence="1">
    <location>
        <begin position="622"/>
        <end position="669"/>
    </location>
</feature>
<dbReference type="Gene3D" id="2.60.40.1180">
    <property type="entry name" value="Golgi alpha-mannosidase II"/>
    <property type="match status" value="1"/>
</dbReference>
<dbReference type="Proteomes" id="UP000705823">
    <property type="component" value="Unassembled WGS sequence"/>
</dbReference>
<accession>A0A8J8TCU4</accession>
<dbReference type="Gene3D" id="3.20.20.80">
    <property type="entry name" value="Glycosidases"/>
    <property type="match status" value="1"/>
</dbReference>
<dbReference type="Pfam" id="PF00128">
    <property type="entry name" value="Alpha-amylase"/>
    <property type="match status" value="1"/>
</dbReference>
<reference evidence="3" key="1">
    <citation type="submission" date="2019-02" db="EMBL/GenBank/DDBJ databases">
        <title>Halonotius sp. a new haloarchaeum isolated from saline soil.</title>
        <authorList>
            <person name="Duran-Viseras A."/>
            <person name="Sanchez-Porro C."/>
            <person name="Ventosa A."/>
        </authorList>
    </citation>
    <scope>NUCLEOTIDE SEQUENCE</scope>
    <source>
        <strain evidence="3">F15B</strain>
    </source>
</reference>
<dbReference type="SUPFAM" id="SSF51011">
    <property type="entry name" value="Glycosyl hydrolase domain"/>
    <property type="match status" value="1"/>
</dbReference>
<feature type="domain" description="Glycosyl hydrolase family 13 catalytic" evidence="2">
    <location>
        <begin position="265"/>
        <end position="588"/>
    </location>
</feature>
<dbReference type="InterPro" id="IPR013783">
    <property type="entry name" value="Ig-like_fold"/>
</dbReference>
<comment type="caution">
    <text evidence="3">The sequence shown here is derived from an EMBL/GenBank/DDBJ whole genome shotgun (WGS) entry which is preliminary data.</text>
</comment>